<gene>
    <name evidence="1" type="ORF">NDU88_003705</name>
</gene>
<name>A0AAV7WW23_PLEWA</name>
<dbReference type="AlphaFoldDB" id="A0AAV7WW23"/>
<sequence>MLKSKYYHLVSWAGTQQDFGTGDVDSEKKLLGPILQKKEVSQWYWMLIQEEDDPLTLPEEKWKADMLELELIDIWQVCQHFGK</sequence>
<organism evidence="1 2">
    <name type="scientific">Pleurodeles waltl</name>
    <name type="common">Iberian ribbed newt</name>
    <dbReference type="NCBI Taxonomy" id="8319"/>
    <lineage>
        <taxon>Eukaryota</taxon>
        <taxon>Metazoa</taxon>
        <taxon>Chordata</taxon>
        <taxon>Craniata</taxon>
        <taxon>Vertebrata</taxon>
        <taxon>Euteleostomi</taxon>
        <taxon>Amphibia</taxon>
        <taxon>Batrachia</taxon>
        <taxon>Caudata</taxon>
        <taxon>Salamandroidea</taxon>
        <taxon>Salamandridae</taxon>
        <taxon>Pleurodelinae</taxon>
        <taxon>Pleurodeles</taxon>
    </lineage>
</organism>
<proteinExistence type="predicted"/>
<reference evidence="1" key="1">
    <citation type="journal article" date="2022" name="bioRxiv">
        <title>Sequencing and chromosome-scale assembly of the giantPleurodeles waltlgenome.</title>
        <authorList>
            <person name="Brown T."/>
            <person name="Elewa A."/>
            <person name="Iarovenko S."/>
            <person name="Subramanian E."/>
            <person name="Araus A.J."/>
            <person name="Petzold A."/>
            <person name="Susuki M."/>
            <person name="Suzuki K.-i.T."/>
            <person name="Hayashi T."/>
            <person name="Toyoda A."/>
            <person name="Oliveira C."/>
            <person name="Osipova E."/>
            <person name="Leigh N.D."/>
            <person name="Simon A."/>
            <person name="Yun M.H."/>
        </authorList>
    </citation>
    <scope>NUCLEOTIDE SEQUENCE</scope>
    <source>
        <strain evidence="1">20211129_DDA</strain>
        <tissue evidence="1">Liver</tissue>
    </source>
</reference>
<keyword evidence="2" id="KW-1185">Reference proteome</keyword>
<dbReference type="EMBL" id="JANPWB010000001">
    <property type="protein sequence ID" value="KAJ1216099.1"/>
    <property type="molecule type" value="Genomic_DNA"/>
</dbReference>
<accession>A0AAV7WW23</accession>
<dbReference type="Proteomes" id="UP001066276">
    <property type="component" value="Chromosome 1_1"/>
</dbReference>
<protein>
    <submittedName>
        <fullName evidence="1">Uncharacterized protein</fullName>
    </submittedName>
</protein>
<comment type="caution">
    <text evidence="1">The sequence shown here is derived from an EMBL/GenBank/DDBJ whole genome shotgun (WGS) entry which is preliminary data.</text>
</comment>
<evidence type="ECO:0000313" key="1">
    <source>
        <dbReference type="EMBL" id="KAJ1216099.1"/>
    </source>
</evidence>
<evidence type="ECO:0000313" key="2">
    <source>
        <dbReference type="Proteomes" id="UP001066276"/>
    </source>
</evidence>